<gene>
    <name evidence="10" type="ORF">P1P91_07170</name>
</gene>
<evidence type="ECO:0000256" key="2">
    <source>
        <dbReference type="ARBA" id="ARBA00022475"/>
    </source>
</evidence>
<feature type="transmembrane region" description="Helical" evidence="7">
    <location>
        <begin position="478"/>
        <end position="498"/>
    </location>
</feature>
<keyword evidence="2" id="KW-1003">Cell membrane</keyword>
<feature type="transmembrane region" description="Helical" evidence="7">
    <location>
        <begin position="42"/>
        <end position="60"/>
    </location>
</feature>
<comment type="subcellular location">
    <subcellularLocation>
        <location evidence="1">Cell membrane</location>
        <topology evidence="1">Multi-pass membrane protein</topology>
    </subcellularLocation>
</comment>
<dbReference type="InterPro" id="IPR025405">
    <property type="entry name" value="DUF4131"/>
</dbReference>
<feature type="region of interest" description="Disordered" evidence="6">
    <location>
        <begin position="582"/>
        <end position="613"/>
    </location>
</feature>
<feature type="transmembrane region" description="Helical" evidence="7">
    <location>
        <begin position="288"/>
        <end position="306"/>
    </location>
</feature>
<feature type="transmembrane region" description="Helical" evidence="7">
    <location>
        <begin position="313"/>
        <end position="330"/>
    </location>
</feature>
<evidence type="ECO:0000256" key="7">
    <source>
        <dbReference type="SAM" id="Phobius"/>
    </source>
</evidence>
<dbReference type="Proteomes" id="UP001301869">
    <property type="component" value="Chromosome"/>
</dbReference>
<feature type="domain" description="DUF4131" evidence="9">
    <location>
        <begin position="42"/>
        <end position="191"/>
    </location>
</feature>
<keyword evidence="5 7" id="KW-0472">Membrane</keyword>
<dbReference type="PANTHER" id="PTHR30619:SF1">
    <property type="entry name" value="RECOMBINATION PROTEIN 2"/>
    <property type="match status" value="1"/>
</dbReference>
<evidence type="ECO:0000259" key="8">
    <source>
        <dbReference type="Pfam" id="PF03772"/>
    </source>
</evidence>
<evidence type="ECO:0000256" key="4">
    <source>
        <dbReference type="ARBA" id="ARBA00022989"/>
    </source>
</evidence>
<evidence type="ECO:0000256" key="6">
    <source>
        <dbReference type="SAM" id="MobiDB-lite"/>
    </source>
</evidence>
<dbReference type="InterPro" id="IPR004477">
    <property type="entry name" value="ComEC_N"/>
</dbReference>
<protein>
    <submittedName>
        <fullName evidence="10">ComEC/Rec2 family competence protein</fullName>
    </submittedName>
</protein>
<keyword evidence="4 7" id="KW-1133">Transmembrane helix</keyword>
<feature type="transmembrane region" description="Helical" evidence="7">
    <location>
        <begin position="243"/>
        <end position="268"/>
    </location>
</feature>
<feature type="compositionally biased region" description="Basic residues" evidence="6">
    <location>
        <begin position="678"/>
        <end position="692"/>
    </location>
</feature>
<dbReference type="EMBL" id="CP119391">
    <property type="protein sequence ID" value="WNK21444.1"/>
    <property type="molecule type" value="Genomic_DNA"/>
</dbReference>
<reference evidence="10 11" key="1">
    <citation type="submission" date="2023-03" db="EMBL/GenBank/DDBJ databases">
        <title>Halomonas sp. nov., isolated from Korean tranditional fermented seafood 'Jeotgal'.</title>
        <authorList>
            <person name="Kim B."/>
            <person name="Shin N.-R."/>
        </authorList>
    </citation>
    <scope>NUCLEOTIDE SEQUENCE [LARGE SCALE GENOMIC DNA]</scope>
    <source>
        <strain evidence="10 11">SG2L-4</strain>
    </source>
</reference>
<sequence>MAAKKRGARGVKYRRAGLAWPLAAAALGGAGAGAAGVVDNYPLLAAAVPGVALLLAGLTGRRYPLWPLLLGAWLLTWGGVLQEQASRLPPGLSGVDLGVSARVIEADDSAGIPRLLLSVDRCRAPPGLPRCDRLGKVRVSVYGEAPMRRGERWQMTLRLRPPHGFRNPGAFDYQAWLWREGIHATGYVRQSPAPVRTDAAAPSLKPRALSFIDRHAGDAATRRWLAALTLGESSRLTRDDWNLLNASGTTHLVVISGLHVGLVAGFGLWLSRAGARRLTPWNWRLRLWPWWAAAGCALGYALLAGLTPPATRALVMALVGLWALAGRHAPGAWQAWWLAMAIIAISDPLAVWRPGFWLSFVAVGWLIVIWQGRRRPTGWRGWLWALCRSQLLLAPIMAAAVLLAFGRVAPLAPLINLAAVPWMSMIMVPLALLGWLAAPLPYASEALWWLFGLTLDLLRGLLELAVTAAPLWEPPIGQIAAVAAALGLVALCWGLPAVARELRTLSLMLMLLAVVTVSPPALPEGALRVRIHDVGQGQLIELRTRHSRTLYDTGPRFRSGFMPLAGLWPPGQRFDRVIVSHRDNRPRRRHSRPSGSPPGGSLAGAGRGWRGGRAAAVSQRAALAAERRGVCPPVAAGKKAGRAVAQRRLLRAAGDGRQAPAADHRRRGGPGRAPASVARRRAGQRAGRRASR</sequence>
<dbReference type="Pfam" id="PF03772">
    <property type="entry name" value="Competence"/>
    <property type="match status" value="1"/>
</dbReference>
<feature type="compositionally biased region" description="Low complexity" evidence="6">
    <location>
        <begin position="635"/>
        <end position="653"/>
    </location>
</feature>
<feature type="transmembrane region" description="Helical" evidence="7">
    <location>
        <begin position="382"/>
        <end position="405"/>
    </location>
</feature>
<keyword evidence="11" id="KW-1185">Reference proteome</keyword>
<evidence type="ECO:0000256" key="3">
    <source>
        <dbReference type="ARBA" id="ARBA00022692"/>
    </source>
</evidence>
<evidence type="ECO:0000256" key="5">
    <source>
        <dbReference type="ARBA" id="ARBA00023136"/>
    </source>
</evidence>
<organism evidence="10 11">
    <name type="scientific">Halomonas piscis</name>
    <dbReference type="NCBI Taxonomy" id="3031727"/>
    <lineage>
        <taxon>Bacteria</taxon>
        <taxon>Pseudomonadati</taxon>
        <taxon>Pseudomonadota</taxon>
        <taxon>Gammaproteobacteria</taxon>
        <taxon>Oceanospirillales</taxon>
        <taxon>Halomonadaceae</taxon>
        <taxon>Halomonas</taxon>
    </lineage>
</organism>
<dbReference type="InterPro" id="IPR052159">
    <property type="entry name" value="Competence_DNA_uptake"/>
</dbReference>
<evidence type="ECO:0000313" key="10">
    <source>
        <dbReference type="EMBL" id="WNK21444.1"/>
    </source>
</evidence>
<dbReference type="PANTHER" id="PTHR30619">
    <property type="entry name" value="DNA INTERNALIZATION/COMPETENCE PROTEIN COMEC/REC2"/>
    <property type="match status" value="1"/>
</dbReference>
<name>A0ABY9Z2T6_9GAMM</name>
<evidence type="ECO:0000259" key="9">
    <source>
        <dbReference type="Pfam" id="PF13567"/>
    </source>
</evidence>
<feature type="region of interest" description="Disordered" evidence="6">
    <location>
        <begin position="635"/>
        <end position="692"/>
    </location>
</feature>
<feature type="transmembrane region" description="Helical" evidence="7">
    <location>
        <begin position="411"/>
        <end position="435"/>
    </location>
</feature>
<feature type="transmembrane region" description="Helical" evidence="7">
    <location>
        <begin position="350"/>
        <end position="370"/>
    </location>
</feature>
<evidence type="ECO:0000313" key="11">
    <source>
        <dbReference type="Proteomes" id="UP001301869"/>
    </source>
</evidence>
<feature type="compositionally biased region" description="Gly residues" evidence="6">
    <location>
        <begin position="597"/>
        <end position="611"/>
    </location>
</feature>
<feature type="domain" description="ComEC/Rec2-related protein" evidence="8">
    <location>
        <begin position="228"/>
        <end position="494"/>
    </location>
</feature>
<accession>A0ABY9Z2T6</accession>
<evidence type="ECO:0000256" key="1">
    <source>
        <dbReference type="ARBA" id="ARBA00004651"/>
    </source>
</evidence>
<dbReference type="NCBIfam" id="TIGR00360">
    <property type="entry name" value="ComEC_N-term"/>
    <property type="match status" value="1"/>
</dbReference>
<feature type="transmembrane region" description="Helical" evidence="7">
    <location>
        <begin position="505"/>
        <end position="522"/>
    </location>
</feature>
<feature type="transmembrane region" description="Helical" evidence="7">
    <location>
        <begin position="447"/>
        <end position="472"/>
    </location>
</feature>
<proteinExistence type="predicted"/>
<dbReference type="Pfam" id="PF13567">
    <property type="entry name" value="DUF4131"/>
    <property type="match status" value="1"/>
</dbReference>
<keyword evidence="3 7" id="KW-0812">Transmembrane</keyword>